<sequence>MSSINDESHSVEKNDTSSLEKNLQTLKTLFNEASPVVENPEEIFENLKEGLKNDDFTTSGWTKTRALDILDQNTGIAICYRKNQKGEIQLWVGQPTDKDIAGKPYKINFNYYIVLDILITQAGIHRHLDPIADIESAFYNHFKELNEQTLQWLRDWAKRNPEGVIEIAPMIEEMTSDF</sequence>
<dbReference type="AlphaFoldDB" id="A0A0G1G1X5"/>
<name>A0A0G1G1X5_9BACT</name>
<evidence type="ECO:0000313" key="1">
    <source>
        <dbReference type="EMBL" id="KKS92948.1"/>
    </source>
</evidence>
<organism evidence="1 2">
    <name type="scientific">Candidatus Collierbacteria bacterium GW2011_GWC2_43_12</name>
    <dbReference type="NCBI Taxonomy" id="1618390"/>
    <lineage>
        <taxon>Bacteria</taxon>
        <taxon>Candidatus Collieribacteriota</taxon>
    </lineage>
</organism>
<gene>
    <name evidence="1" type="ORF">UV68_C0031G0008</name>
</gene>
<comment type="caution">
    <text evidence="1">The sequence shown here is derived from an EMBL/GenBank/DDBJ whole genome shotgun (WGS) entry which is preliminary data.</text>
</comment>
<dbReference type="EMBL" id="LCFK01000031">
    <property type="protein sequence ID" value="KKS92948.1"/>
    <property type="molecule type" value="Genomic_DNA"/>
</dbReference>
<dbReference type="Proteomes" id="UP000033980">
    <property type="component" value="Unassembled WGS sequence"/>
</dbReference>
<protein>
    <submittedName>
        <fullName evidence="1">Uncharacterized protein</fullName>
    </submittedName>
</protein>
<accession>A0A0G1G1X5</accession>
<proteinExistence type="predicted"/>
<reference evidence="1 2" key="1">
    <citation type="journal article" date="2015" name="Nature">
        <title>rRNA introns, odd ribosomes, and small enigmatic genomes across a large radiation of phyla.</title>
        <authorList>
            <person name="Brown C.T."/>
            <person name="Hug L.A."/>
            <person name="Thomas B.C."/>
            <person name="Sharon I."/>
            <person name="Castelle C.J."/>
            <person name="Singh A."/>
            <person name="Wilkins M.J."/>
            <person name="Williams K.H."/>
            <person name="Banfield J.F."/>
        </authorList>
    </citation>
    <scope>NUCLEOTIDE SEQUENCE [LARGE SCALE GENOMIC DNA]</scope>
</reference>
<evidence type="ECO:0000313" key="2">
    <source>
        <dbReference type="Proteomes" id="UP000033980"/>
    </source>
</evidence>